<evidence type="ECO:0008006" key="3">
    <source>
        <dbReference type="Google" id="ProtNLM"/>
    </source>
</evidence>
<name>A0A2N9AHL3_METEX</name>
<reference evidence="2" key="1">
    <citation type="submission" date="2017-10" db="EMBL/GenBank/DDBJ databases">
        <authorList>
            <person name="Regsiter A."/>
            <person name="William W."/>
        </authorList>
    </citation>
    <scope>NUCLEOTIDE SEQUENCE [LARGE SCALE GENOMIC DNA]</scope>
</reference>
<organism evidence="1 2">
    <name type="scientific">Methylorubrum extorquens</name>
    <name type="common">Methylobacterium dichloromethanicum</name>
    <name type="synonym">Methylobacterium extorquens</name>
    <dbReference type="NCBI Taxonomy" id="408"/>
    <lineage>
        <taxon>Bacteria</taxon>
        <taxon>Pseudomonadati</taxon>
        <taxon>Pseudomonadota</taxon>
        <taxon>Alphaproteobacteria</taxon>
        <taxon>Hyphomicrobiales</taxon>
        <taxon>Methylobacteriaceae</taxon>
        <taxon>Methylorubrum</taxon>
    </lineage>
</organism>
<dbReference type="AlphaFoldDB" id="A0A2N9AHL3"/>
<protein>
    <recommendedName>
        <fullName evidence="3">Glycosyl transferase</fullName>
    </recommendedName>
</protein>
<proteinExistence type="predicted"/>
<gene>
    <name evidence="1" type="ORF">TK0001_0070</name>
</gene>
<dbReference type="SUPFAM" id="SSF53756">
    <property type="entry name" value="UDP-Glycosyltransferase/glycogen phosphorylase"/>
    <property type="match status" value="1"/>
</dbReference>
<accession>A0A2N9AHL3</accession>
<dbReference type="Gene3D" id="3.40.50.2000">
    <property type="entry name" value="Glycogen Phosphorylase B"/>
    <property type="match status" value="1"/>
</dbReference>
<sequence>MAHLDRVLLVAGVPPCTNYSGGLFLDRILSASGYPAGIFAIQNPSLKPHVPSHYEERVPIKIVAKPNEMYYPPDDEVRRKEQVVVDKIIPSLTSELMAFARDVNAEEIWIVLEGQTLIRVAHQLLASSDFLLRVQVMDPPGWWLRAHNVDPESSACVIEQFECVLRAARSCAAASWAMGDAYRREFGVRAVPVVPALDPALALPPAESPQPRSIRIGFAGQPYAFDEFSTLVRAMAKLRWNSWWSTVELHAFADGIPPVGGGEEVIVKHPRLPQDQLIPALSQLDLLYVPYWFSEEFRNEANLCFPSKLTTCLATGRPVIFHGRADSSPGRFLRAGAAAFFCFRQESEALHDLIQFAVGQHENYKEIARNGRSLFDQNLTEPRLHESFSEFLFND</sequence>
<dbReference type="EMBL" id="LT962688">
    <property type="protein sequence ID" value="SOR26672.1"/>
    <property type="molecule type" value="Genomic_DNA"/>
</dbReference>
<dbReference type="Proteomes" id="UP000233769">
    <property type="component" value="Chromosome tk0001"/>
</dbReference>
<evidence type="ECO:0000313" key="2">
    <source>
        <dbReference type="Proteomes" id="UP000233769"/>
    </source>
</evidence>
<evidence type="ECO:0000313" key="1">
    <source>
        <dbReference type="EMBL" id="SOR26672.1"/>
    </source>
</evidence>